<dbReference type="Gene3D" id="3.40.50.10190">
    <property type="entry name" value="BRCT domain"/>
    <property type="match status" value="1"/>
</dbReference>
<evidence type="ECO:0000256" key="4">
    <source>
        <dbReference type="ARBA" id="ARBA00008323"/>
    </source>
</evidence>
<protein>
    <recommendedName>
        <fullName evidence="6">DNA polymerase lambda</fullName>
        <ecNumber evidence="5">2.7.7.7</ecNumber>
    </recommendedName>
</protein>
<dbReference type="FunFam" id="3.30.210.10:FF:000004">
    <property type="entry name" value="DNA-directed DNA/RNA polymerase mu"/>
    <property type="match status" value="1"/>
</dbReference>
<evidence type="ECO:0000313" key="23">
    <source>
        <dbReference type="Proteomes" id="UP001208570"/>
    </source>
</evidence>
<dbReference type="Gene3D" id="1.10.150.110">
    <property type="entry name" value="DNA polymerase beta, N-terminal domain-like"/>
    <property type="match status" value="1"/>
</dbReference>
<dbReference type="InterPro" id="IPR022312">
    <property type="entry name" value="DNA_pol_X"/>
</dbReference>
<dbReference type="SMART" id="SM00483">
    <property type="entry name" value="POLXc"/>
    <property type="match status" value="1"/>
</dbReference>
<dbReference type="CDD" id="cd00141">
    <property type="entry name" value="NT_POLXc"/>
    <property type="match status" value="1"/>
</dbReference>
<dbReference type="EC" id="2.7.7.7" evidence="5"/>
<dbReference type="SUPFAM" id="SSF81585">
    <property type="entry name" value="PsbU/PolX domain-like"/>
    <property type="match status" value="1"/>
</dbReference>
<keyword evidence="8 18" id="KW-0808">Transferase</keyword>
<dbReference type="InterPro" id="IPR029398">
    <property type="entry name" value="PolB_thumb"/>
</dbReference>
<dbReference type="InterPro" id="IPR010996">
    <property type="entry name" value="HHH_MUS81"/>
</dbReference>
<dbReference type="GO" id="GO:0003887">
    <property type="term" value="F:DNA-directed DNA polymerase activity"/>
    <property type="evidence" value="ECO:0007669"/>
    <property type="project" value="UniProtKB-UniRule"/>
</dbReference>
<comment type="caution">
    <text evidence="22">The sequence shown here is derived from an EMBL/GenBank/DDBJ whole genome shotgun (WGS) entry which is preliminary data.</text>
</comment>
<evidence type="ECO:0000256" key="16">
    <source>
        <dbReference type="ARBA" id="ARBA00023242"/>
    </source>
</evidence>
<dbReference type="InterPro" id="IPR002054">
    <property type="entry name" value="DNA-dir_DNA_pol_X"/>
</dbReference>
<dbReference type="GO" id="GO:0016829">
    <property type="term" value="F:lyase activity"/>
    <property type="evidence" value="ECO:0007669"/>
    <property type="project" value="UniProtKB-KW"/>
</dbReference>
<evidence type="ECO:0000256" key="7">
    <source>
        <dbReference type="ARBA" id="ARBA00022634"/>
    </source>
</evidence>
<comment type="similarity">
    <text evidence="4 18">Belongs to the DNA polymerase type-X family.</text>
</comment>
<keyword evidence="15" id="KW-0456">Lyase</keyword>
<dbReference type="InterPro" id="IPR001357">
    <property type="entry name" value="BRCT_dom"/>
</dbReference>
<keyword evidence="7" id="KW-0237">DNA synthesis</keyword>
<proteinExistence type="inferred from homology"/>
<dbReference type="InterPro" id="IPR001726">
    <property type="entry name" value="TdT/Mu"/>
</dbReference>
<dbReference type="PANTHER" id="PTHR11276">
    <property type="entry name" value="DNA POLYMERASE TYPE-X FAMILY MEMBER"/>
    <property type="match status" value="1"/>
</dbReference>
<feature type="binding site" evidence="19">
    <location>
        <position position="294"/>
    </location>
    <ligand>
        <name>Mg(2+)</name>
        <dbReference type="ChEBI" id="CHEBI:18420"/>
    </ligand>
</feature>
<dbReference type="InterPro" id="IPR043519">
    <property type="entry name" value="NT_sf"/>
</dbReference>
<dbReference type="Pfam" id="PF14792">
    <property type="entry name" value="DNA_pol_B_palm"/>
    <property type="match status" value="1"/>
</dbReference>
<dbReference type="Gene3D" id="3.30.210.10">
    <property type="entry name" value="DNA polymerase, thumb domain"/>
    <property type="match status" value="1"/>
</dbReference>
<keyword evidence="16 18" id="KW-0539">Nucleus</keyword>
<dbReference type="PRINTS" id="PR00870">
    <property type="entry name" value="DNAPOLXBETA"/>
</dbReference>
<dbReference type="PROSITE" id="PS50172">
    <property type="entry name" value="BRCT"/>
    <property type="match status" value="1"/>
</dbReference>
<dbReference type="InterPro" id="IPR037160">
    <property type="entry name" value="DNA_Pol_thumb_sf"/>
</dbReference>
<dbReference type="InterPro" id="IPR027421">
    <property type="entry name" value="DNA_pol_lamdba_lyase_dom_sf"/>
</dbReference>
<dbReference type="EMBL" id="JAODUP010000171">
    <property type="protein sequence ID" value="KAK2158387.1"/>
    <property type="molecule type" value="Genomic_DNA"/>
</dbReference>
<dbReference type="SUPFAM" id="SSF47802">
    <property type="entry name" value="DNA polymerase beta, N-terminal domain-like"/>
    <property type="match status" value="1"/>
</dbReference>
<dbReference type="InterPro" id="IPR036420">
    <property type="entry name" value="BRCT_dom_sf"/>
</dbReference>
<evidence type="ECO:0000256" key="10">
    <source>
        <dbReference type="ARBA" id="ARBA00022723"/>
    </source>
</evidence>
<dbReference type="GO" id="GO:0046872">
    <property type="term" value="F:metal ion binding"/>
    <property type="evidence" value="ECO:0007669"/>
    <property type="project" value="UniProtKB-UniRule"/>
</dbReference>
<comment type="cofactor">
    <cofactor evidence="2 19">
        <name>Mg(2+)</name>
        <dbReference type="ChEBI" id="CHEBI:18420"/>
    </cofactor>
</comment>
<dbReference type="InterPro" id="IPR019843">
    <property type="entry name" value="DNA_pol-X_BS"/>
</dbReference>
<dbReference type="SUPFAM" id="SSF52113">
    <property type="entry name" value="BRCT domain"/>
    <property type="match status" value="1"/>
</dbReference>
<evidence type="ECO:0000256" key="8">
    <source>
        <dbReference type="ARBA" id="ARBA00022679"/>
    </source>
</evidence>
<dbReference type="SUPFAM" id="SSF81301">
    <property type="entry name" value="Nucleotidyltransferase"/>
    <property type="match status" value="1"/>
</dbReference>
<dbReference type="GO" id="GO:0006303">
    <property type="term" value="P:double-strand break repair via nonhomologous end joining"/>
    <property type="evidence" value="ECO:0007669"/>
    <property type="project" value="TreeGrafter"/>
</dbReference>
<keyword evidence="23" id="KW-1185">Reference proteome</keyword>
<evidence type="ECO:0000256" key="1">
    <source>
        <dbReference type="ARBA" id="ARBA00001936"/>
    </source>
</evidence>
<gene>
    <name evidence="22" type="ORF">LSH36_171g02040</name>
</gene>
<evidence type="ECO:0000256" key="15">
    <source>
        <dbReference type="ARBA" id="ARBA00023239"/>
    </source>
</evidence>
<evidence type="ECO:0000256" key="13">
    <source>
        <dbReference type="ARBA" id="ARBA00022932"/>
    </source>
</evidence>
<keyword evidence="9 18" id="KW-0548">Nucleotidyltransferase</keyword>
<evidence type="ECO:0000259" key="21">
    <source>
        <dbReference type="PROSITE" id="PS50172"/>
    </source>
</evidence>
<dbReference type="FunFam" id="1.10.150.110:FF:000003">
    <property type="entry name" value="DNA polymerase mu"/>
    <property type="match status" value="1"/>
</dbReference>
<dbReference type="Proteomes" id="UP001208570">
    <property type="component" value="Unassembled WGS sequence"/>
</dbReference>
<accession>A0AAD9JSW8</accession>
<dbReference type="Pfam" id="PF14791">
    <property type="entry name" value="DNA_pol_B_thumb"/>
    <property type="match status" value="1"/>
</dbReference>
<name>A0AAD9JSW8_9ANNE</name>
<sequence length="516" mass="59487">MPLETHDFRATEFCNMPGDDYCDKVTHVVSACDSRDQVLQFLNVEVESLSKNVIIVTTEWLSECLKSGKIVPVEKQHYIPWTVIPAKTTVNERTENIPIYECQRETPLQHHNEHITHALEILAKEADFRNDDINYSRALAFRRAACVFKCLPSRVEGVQEIQSLHNIGSHVKRIVEDILDNGYSSEAEKTENNDWFKTMMTFTGVFGVGPAIADKWYRLGLRTIEDLKIEQTLPNKDERISTGLTFHDDLTLPVLRSEAEALADLIRCELDTIDPQYQLVVTGGFRRGKDCGHDVDILLTHPVEGKEKGILEDLLHRLDRQGRLIYGKREQSTWNDGVLQGENIKGQYLKSTLDHFEKWIGIMKLDKKCRQCCLNYGLNSNEKQQELLHSSLDMKKVSHLRPDTMSHMDPKNNSTKRKCPSSSSEDRGTNDRTWYARRVDLIVTPTSQFYYALVGWTGSKHFNRSLRLYAQKELHMKLTSHALYDTTKKHLIPANSEQEVFKNLHLRYLEPVERNC</sequence>
<evidence type="ECO:0000256" key="18">
    <source>
        <dbReference type="PIRNR" id="PIRNR000817"/>
    </source>
</evidence>
<evidence type="ECO:0000256" key="14">
    <source>
        <dbReference type="ARBA" id="ARBA00023204"/>
    </source>
</evidence>
<reference evidence="22" key="1">
    <citation type="journal article" date="2023" name="Mol. Biol. Evol.">
        <title>Third-Generation Sequencing Reveals the Adaptive Role of the Epigenome in Three Deep-Sea Polychaetes.</title>
        <authorList>
            <person name="Perez M."/>
            <person name="Aroh O."/>
            <person name="Sun Y."/>
            <person name="Lan Y."/>
            <person name="Juniper S.K."/>
            <person name="Young C.R."/>
            <person name="Angers B."/>
            <person name="Qian P.Y."/>
        </authorList>
    </citation>
    <scope>NUCLEOTIDE SEQUENCE</scope>
    <source>
        <strain evidence="22">P08H-3</strain>
    </source>
</reference>
<dbReference type="InterPro" id="IPR028207">
    <property type="entry name" value="DNA_pol_B_palm_palm"/>
</dbReference>
<dbReference type="PIRSF" id="PIRSF000817">
    <property type="entry name" value="DNA_NT"/>
    <property type="match status" value="1"/>
</dbReference>
<dbReference type="InterPro" id="IPR002008">
    <property type="entry name" value="DNA_pol_X_beta-like"/>
</dbReference>
<evidence type="ECO:0000256" key="3">
    <source>
        <dbReference type="ARBA" id="ARBA00004123"/>
    </source>
</evidence>
<comment type="subcellular location">
    <subcellularLocation>
        <location evidence="3 18">Nucleus</location>
    </subcellularLocation>
</comment>
<evidence type="ECO:0000256" key="20">
    <source>
        <dbReference type="SAM" id="MobiDB-lite"/>
    </source>
</evidence>
<keyword evidence="12 18" id="KW-0460">Magnesium</keyword>
<dbReference type="GO" id="GO:0003677">
    <property type="term" value="F:DNA binding"/>
    <property type="evidence" value="ECO:0007669"/>
    <property type="project" value="UniProtKB-UniRule"/>
</dbReference>
<evidence type="ECO:0000256" key="11">
    <source>
        <dbReference type="ARBA" id="ARBA00022763"/>
    </source>
</evidence>
<comment type="cofactor">
    <cofactor evidence="1">
        <name>Mn(2+)</name>
        <dbReference type="ChEBI" id="CHEBI:29035"/>
    </cofactor>
</comment>
<feature type="binding site" evidence="19">
    <location>
        <position position="440"/>
    </location>
    <ligand>
        <name>Mg(2+)</name>
        <dbReference type="ChEBI" id="CHEBI:18420"/>
    </ligand>
</feature>
<evidence type="ECO:0000256" key="6">
    <source>
        <dbReference type="ARBA" id="ARBA00016513"/>
    </source>
</evidence>
<evidence type="ECO:0000313" key="22">
    <source>
        <dbReference type="EMBL" id="KAK2158387.1"/>
    </source>
</evidence>
<dbReference type="Gene3D" id="3.30.460.10">
    <property type="entry name" value="Beta Polymerase, domain 2"/>
    <property type="match status" value="1"/>
</dbReference>
<evidence type="ECO:0000256" key="5">
    <source>
        <dbReference type="ARBA" id="ARBA00012417"/>
    </source>
</evidence>
<dbReference type="PROSITE" id="PS00522">
    <property type="entry name" value="DNA_POLYMERASE_X"/>
    <property type="match status" value="1"/>
</dbReference>
<dbReference type="GO" id="GO:0005634">
    <property type="term" value="C:nucleus"/>
    <property type="evidence" value="ECO:0007669"/>
    <property type="project" value="UniProtKB-SubCell"/>
</dbReference>
<organism evidence="22 23">
    <name type="scientific">Paralvinella palmiformis</name>
    <dbReference type="NCBI Taxonomy" id="53620"/>
    <lineage>
        <taxon>Eukaryota</taxon>
        <taxon>Metazoa</taxon>
        <taxon>Spiralia</taxon>
        <taxon>Lophotrochozoa</taxon>
        <taxon>Annelida</taxon>
        <taxon>Polychaeta</taxon>
        <taxon>Sedentaria</taxon>
        <taxon>Canalipalpata</taxon>
        <taxon>Terebellida</taxon>
        <taxon>Terebelliformia</taxon>
        <taxon>Alvinellidae</taxon>
        <taxon>Paralvinella</taxon>
    </lineage>
</organism>
<dbReference type="Pfam" id="PF10391">
    <property type="entry name" value="DNA_pol_lambd_f"/>
    <property type="match status" value="1"/>
</dbReference>
<keyword evidence="10 18" id="KW-0479">Metal-binding</keyword>
<evidence type="ECO:0000256" key="12">
    <source>
        <dbReference type="ARBA" id="ARBA00022842"/>
    </source>
</evidence>
<evidence type="ECO:0000256" key="2">
    <source>
        <dbReference type="ARBA" id="ARBA00001946"/>
    </source>
</evidence>
<keyword evidence="14" id="KW-0234">DNA repair</keyword>
<comment type="catalytic activity">
    <reaction evidence="17">
        <text>DNA(n) + a 2'-deoxyribonucleoside 5'-triphosphate = DNA(n+1) + diphosphate</text>
        <dbReference type="Rhea" id="RHEA:22508"/>
        <dbReference type="Rhea" id="RHEA-COMP:17339"/>
        <dbReference type="Rhea" id="RHEA-COMP:17340"/>
        <dbReference type="ChEBI" id="CHEBI:33019"/>
        <dbReference type="ChEBI" id="CHEBI:61560"/>
        <dbReference type="ChEBI" id="CHEBI:173112"/>
        <dbReference type="EC" id="2.7.7.7"/>
    </reaction>
</comment>
<keyword evidence="13" id="KW-0239">DNA-directed DNA polymerase</keyword>
<dbReference type="PANTHER" id="PTHR11276:SF40">
    <property type="entry name" value="BRCT DOMAIN-CONTAINING PROTEIN"/>
    <property type="match status" value="1"/>
</dbReference>
<evidence type="ECO:0000256" key="9">
    <source>
        <dbReference type="ARBA" id="ARBA00022695"/>
    </source>
</evidence>
<keyword evidence="11" id="KW-0227">DNA damage</keyword>
<dbReference type="PRINTS" id="PR00869">
    <property type="entry name" value="DNAPOLX"/>
</dbReference>
<evidence type="ECO:0000256" key="19">
    <source>
        <dbReference type="PIRSR" id="PIRSR000817-1"/>
    </source>
</evidence>
<dbReference type="AlphaFoldDB" id="A0AAD9JSW8"/>
<evidence type="ECO:0000256" key="17">
    <source>
        <dbReference type="ARBA" id="ARBA00049244"/>
    </source>
</evidence>
<dbReference type="Pfam" id="PF14716">
    <property type="entry name" value="HHH_8"/>
    <property type="match status" value="1"/>
</dbReference>
<dbReference type="Gene3D" id="1.10.150.20">
    <property type="entry name" value="5' to 3' exonuclease, C-terminal subdomain"/>
    <property type="match status" value="1"/>
</dbReference>
<feature type="domain" description="BRCT" evidence="21">
    <location>
        <begin position="23"/>
        <end position="78"/>
    </location>
</feature>
<dbReference type="InterPro" id="IPR018944">
    <property type="entry name" value="DNA_pol_lambd_fingers_domain"/>
</dbReference>
<feature type="region of interest" description="Disordered" evidence="20">
    <location>
        <begin position="402"/>
        <end position="430"/>
    </location>
</feature>
<feature type="binding site" evidence="19">
    <location>
        <position position="296"/>
    </location>
    <ligand>
        <name>Mg(2+)</name>
        <dbReference type="ChEBI" id="CHEBI:18420"/>
    </ligand>
</feature>